<evidence type="ECO:0000256" key="2">
    <source>
        <dbReference type="ARBA" id="ARBA00023082"/>
    </source>
</evidence>
<dbReference type="SUPFAM" id="SSF88946">
    <property type="entry name" value="Sigma2 domain of RNA polymerase sigma factors"/>
    <property type="match status" value="1"/>
</dbReference>
<feature type="region of interest" description="Disordered" evidence="5">
    <location>
        <begin position="238"/>
        <end position="262"/>
    </location>
</feature>
<organism evidence="9 10">
    <name type="scientific">Acidiferrimicrobium australe</name>
    <dbReference type="NCBI Taxonomy" id="2664430"/>
    <lineage>
        <taxon>Bacteria</taxon>
        <taxon>Bacillati</taxon>
        <taxon>Actinomycetota</taxon>
        <taxon>Acidimicrobiia</taxon>
        <taxon>Acidimicrobiales</taxon>
        <taxon>Acidimicrobiaceae</taxon>
        <taxon>Acidiferrimicrobium</taxon>
    </lineage>
</organism>
<feature type="domain" description="RNA polymerase sigma-70 region 4" evidence="8">
    <location>
        <begin position="183"/>
        <end position="230"/>
    </location>
</feature>
<dbReference type="InterPro" id="IPR013324">
    <property type="entry name" value="RNA_pol_sigma_r3/r4-like"/>
</dbReference>
<protein>
    <submittedName>
        <fullName evidence="9">Sigma-70 family RNA polymerase sigma factor</fullName>
    </submittedName>
</protein>
<evidence type="ECO:0000259" key="7">
    <source>
        <dbReference type="Pfam" id="PF04542"/>
    </source>
</evidence>
<proteinExistence type="predicted"/>
<keyword evidence="2" id="KW-0731">Sigma factor</keyword>
<keyword evidence="4" id="KW-0804">Transcription</keyword>
<dbReference type="NCBIfam" id="TIGR02937">
    <property type="entry name" value="sigma70-ECF"/>
    <property type="match status" value="1"/>
</dbReference>
<dbReference type="PANTHER" id="PTHR30385">
    <property type="entry name" value="SIGMA FACTOR F FLAGELLAR"/>
    <property type="match status" value="1"/>
</dbReference>
<dbReference type="EMBL" id="WJHE01000936">
    <property type="protein sequence ID" value="MST34304.1"/>
    <property type="molecule type" value="Genomic_DNA"/>
</dbReference>
<dbReference type="Gene3D" id="1.10.1740.10">
    <property type="match status" value="1"/>
</dbReference>
<dbReference type="InterPro" id="IPR014284">
    <property type="entry name" value="RNA_pol_sigma-70_dom"/>
</dbReference>
<dbReference type="Pfam" id="PF04542">
    <property type="entry name" value="Sigma70_r2"/>
    <property type="match status" value="1"/>
</dbReference>
<feature type="domain" description="RNA polymerase sigma-70 region 3" evidence="6">
    <location>
        <begin position="97"/>
        <end position="148"/>
    </location>
</feature>
<gene>
    <name evidence="9" type="ORF">GHK86_16445</name>
</gene>
<keyword evidence="10" id="KW-1185">Reference proteome</keyword>
<dbReference type="InterPro" id="IPR007624">
    <property type="entry name" value="RNA_pol_sigma70_r3"/>
</dbReference>
<keyword evidence="3" id="KW-0238">DNA-binding</keyword>
<evidence type="ECO:0000259" key="6">
    <source>
        <dbReference type="Pfam" id="PF04539"/>
    </source>
</evidence>
<feature type="domain" description="RNA polymerase sigma-70 region 2" evidence="7">
    <location>
        <begin position="16"/>
        <end position="88"/>
    </location>
</feature>
<comment type="caution">
    <text evidence="9">The sequence shown here is derived from an EMBL/GenBank/DDBJ whole genome shotgun (WGS) entry which is preliminary data.</text>
</comment>
<dbReference type="PANTHER" id="PTHR30385:SF7">
    <property type="entry name" value="RNA POLYMERASE SIGMA FACTOR FLIA"/>
    <property type="match status" value="1"/>
</dbReference>
<evidence type="ECO:0000256" key="5">
    <source>
        <dbReference type="SAM" id="MobiDB-lite"/>
    </source>
</evidence>
<dbReference type="SUPFAM" id="SSF88659">
    <property type="entry name" value="Sigma3 and sigma4 domains of RNA polymerase sigma factors"/>
    <property type="match status" value="2"/>
</dbReference>
<feature type="non-terminal residue" evidence="9">
    <location>
        <position position="262"/>
    </location>
</feature>
<reference evidence="9 10" key="1">
    <citation type="submission" date="2019-11" db="EMBL/GenBank/DDBJ databases">
        <title>Acidiferrimicrobium australis gen. nov., sp. nov., an acidophilic and obligately heterotrophic, member of the Actinobacteria that catalyses dissimilatory oxido- reduction of iron isolated from metal-rich acidic water in Chile.</title>
        <authorList>
            <person name="Gonzalez D."/>
            <person name="Huber K."/>
            <person name="Hedrich S."/>
            <person name="Rojas-Villalobos C."/>
            <person name="Quatrini R."/>
            <person name="Dinamarca M.A."/>
            <person name="Schwarz A."/>
            <person name="Canales C."/>
            <person name="Nancucheo I."/>
        </authorList>
    </citation>
    <scope>NUCLEOTIDE SEQUENCE [LARGE SCALE GENOMIC DNA]</scope>
    <source>
        <strain evidence="9 10">USS-CCA1</strain>
    </source>
</reference>
<name>A0ABW9QWR8_9ACTN</name>
<dbReference type="PIRSF" id="PIRSF000770">
    <property type="entry name" value="RNA_pol_sigma-SigE/K"/>
    <property type="match status" value="1"/>
</dbReference>
<dbReference type="InterPro" id="IPR013325">
    <property type="entry name" value="RNA_pol_sigma_r2"/>
</dbReference>
<dbReference type="Gene3D" id="1.20.140.160">
    <property type="match status" value="1"/>
</dbReference>
<dbReference type="Pfam" id="PF04545">
    <property type="entry name" value="Sigma70_r4"/>
    <property type="match status" value="1"/>
</dbReference>
<dbReference type="InterPro" id="IPR007630">
    <property type="entry name" value="RNA_pol_sigma70_r4"/>
</dbReference>
<evidence type="ECO:0000256" key="1">
    <source>
        <dbReference type="ARBA" id="ARBA00023015"/>
    </source>
</evidence>
<accession>A0ABW9QWR8</accession>
<evidence type="ECO:0000259" key="8">
    <source>
        <dbReference type="Pfam" id="PF04545"/>
    </source>
</evidence>
<dbReference type="InterPro" id="IPR000943">
    <property type="entry name" value="RNA_pol_sigma70"/>
</dbReference>
<evidence type="ECO:0000313" key="10">
    <source>
        <dbReference type="Proteomes" id="UP000437736"/>
    </source>
</evidence>
<dbReference type="InterPro" id="IPR007627">
    <property type="entry name" value="RNA_pol_sigma70_r2"/>
</dbReference>
<dbReference type="Proteomes" id="UP000437736">
    <property type="component" value="Unassembled WGS sequence"/>
</dbReference>
<evidence type="ECO:0000256" key="4">
    <source>
        <dbReference type="ARBA" id="ARBA00023163"/>
    </source>
</evidence>
<sequence length="262" mass="28032">MSSVKVSAAAPSEEALVRAHLPLVHYAVAEVAGRVPRHVSRDDLTSAGMAGLAQAARSFDPERAISFSRFASTRIRGAILDELRSRDWASRSVRAKAREVGAAADRLTGTLGRTPTTKELADHLGVDPTDLDDLNCDVQRSVVLNLDDLGPTGSGDEAVLAGELGPDAQLLERERQAYLVAAVANLPERLRRVVMGYFFEELPMHVLAEELGVTDSRISQMRAEALVLLKEAIDAQLEPATESPAPAPRPATRGKVDGGRAA</sequence>
<evidence type="ECO:0000313" key="9">
    <source>
        <dbReference type="EMBL" id="MST34304.1"/>
    </source>
</evidence>
<evidence type="ECO:0000256" key="3">
    <source>
        <dbReference type="ARBA" id="ARBA00023125"/>
    </source>
</evidence>
<dbReference type="Pfam" id="PF04539">
    <property type="entry name" value="Sigma70_r3"/>
    <property type="match status" value="1"/>
</dbReference>
<keyword evidence="1" id="KW-0805">Transcription regulation</keyword>